<keyword evidence="5" id="KW-1185">Reference proteome</keyword>
<proteinExistence type="predicted"/>
<dbReference type="PATRIC" id="fig|1303518.3.peg.303"/>
<dbReference type="OrthoDB" id="9767256at2"/>
<dbReference type="PANTHER" id="PTHR11748">
    <property type="entry name" value="D-LACTATE DEHYDROGENASE"/>
    <property type="match status" value="1"/>
</dbReference>
<sequence>MTVEGLLALLRDIVGDDGVLSADDFPWPRWWQSPPLAALCPKEKSQLAPLICALEEADVGIVPVGGGTRLHTGYSPSKPVVLVSSVHLNSLLDYQPDDLTVTVEPGMTLADLQGILAKRHQRLALDVPLPDRATLGGIVASAQSGFWRTAYGTPRDILIGVRAMMSGGVEVRGGGKVVKNVAGYDISKLFTGSWGTLGFLTELTFKVHTAPAFQRTLVWEVADLATGARIAFELYQAQLAAVGYWVTNEVASRPQVVLFLQGTRRRVDWQTDAYTDLARKLGVSMAPEELSQERQQEWQNRLARLSDATPLAVRISCLPTEVASLLERIGDAPDLQVTADCACGIVEIAAAAPELLSPKRVRELLPSPRTRLIWTRLDPITPELEDTERWGHLGADFPLQKLLKQSLDPHNTFSPGRFIGHL</sequence>
<dbReference type="HOGENOM" id="CLU_017779_0_1_0"/>
<evidence type="ECO:0000313" key="5">
    <source>
        <dbReference type="Proteomes" id="UP000014227"/>
    </source>
</evidence>
<organism evidence="4 5">
    <name type="scientific">Chthonomonas calidirosea (strain DSM 23976 / ICMP 18418 / T49)</name>
    <dbReference type="NCBI Taxonomy" id="1303518"/>
    <lineage>
        <taxon>Bacteria</taxon>
        <taxon>Bacillati</taxon>
        <taxon>Armatimonadota</taxon>
        <taxon>Chthonomonadia</taxon>
        <taxon>Chthonomonadales</taxon>
        <taxon>Chthonomonadaceae</taxon>
        <taxon>Chthonomonas</taxon>
    </lineage>
</organism>
<dbReference type="PANTHER" id="PTHR11748:SF103">
    <property type="entry name" value="GLYCOLATE OXIDASE SUBUNIT GLCE"/>
    <property type="match status" value="1"/>
</dbReference>
<name>S0ESY8_CHTCT</name>
<dbReference type="STRING" id="454171.CP488_00859"/>
<dbReference type="Proteomes" id="UP000014227">
    <property type="component" value="Chromosome I"/>
</dbReference>
<protein>
    <submittedName>
        <fullName evidence="4">FAD/FMN-containing dehydrogenases</fullName>
    </submittedName>
</protein>
<keyword evidence="2" id="KW-0274">FAD</keyword>
<dbReference type="SUPFAM" id="SSF55103">
    <property type="entry name" value="FAD-linked oxidases, C-terminal domain"/>
    <property type="match status" value="1"/>
</dbReference>
<dbReference type="PROSITE" id="PS51387">
    <property type="entry name" value="FAD_PCMH"/>
    <property type="match status" value="1"/>
</dbReference>
<dbReference type="GO" id="GO:0071949">
    <property type="term" value="F:FAD binding"/>
    <property type="evidence" value="ECO:0007669"/>
    <property type="project" value="InterPro"/>
</dbReference>
<dbReference type="InterPro" id="IPR016169">
    <property type="entry name" value="FAD-bd_PCMH_sub2"/>
</dbReference>
<evidence type="ECO:0000313" key="4">
    <source>
        <dbReference type="EMBL" id="CCW34135.1"/>
    </source>
</evidence>
<reference evidence="5" key="1">
    <citation type="submission" date="2013-03" db="EMBL/GenBank/DDBJ databases">
        <title>Genome sequence of Chthonomonas calidirosea, the first sequenced genome from the Armatimonadetes phylum (formally candidate division OP10).</title>
        <authorList>
            <person name="Lee K.C.Y."/>
            <person name="Morgan X.C."/>
            <person name="Dunfield P.F."/>
            <person name="Tamas I."/>
            <person name="Houghton K.M."/>
            <person name="Vyssotski M."/>
            <person name="Ryan J.L.J."/>
            <person name="Lagutin K."/>
            <person name="McDonald I.R."/>
            <person name="Stott M.B."/>
        </authorList>
    </citation>
    <scope>NUCLEOTIDE SEQUENCE [LARGE SCALE GENOMIC DNA]</scope>
    <source>
        <strain evidence="5">DSM 23976 / ICMP 18418 / T49</strain>
    </source>
</reference>
<keyword evidence="1" id="KW-0285">Flavoprotein</keyword>
<dbReference type="RefSeq" id="WP_016481698.1">
    <property type="nucleotide sequence ID" value="NC_021487.1"/>
</dbReference>
<dbReference type="KEGG" id="ccz:CCALI_00298"/>
<evidence type="ECO:0000256" key="2">
    <source>
        <dbReference type="ARBA" id="ARBA00022827"/>
    </source>
</evidence>
<dbReference type="AlphaFoldDB" id="S0ESY8"/>
<dbReference type="InterPro" id="IPR016164">
    <property type="entry name" value="FAD-linked_Oxase-like_C"/>
</dbReference>
<evidence type="ECO:0000256" key="1">
    <source>
        <dbReference type="ARBA" id="ARBA00022630"/>
    </source>
</evidence>
<dbReference type="InterPro" id="IPR006094">
    <property type="entry name" value="Oxid_FAD_bind_N"/>
</dbReference>
<dbReference type="eggNOG" id="COG0277">
    <property type="taxonomic scope" value="Bacteria"/>
</dbReference>
<dbReference type="SUPFAM" id="SSF56176">
    <property type="entry name" value="FAD-binding/transporter-associated domain-like"/>
    <property type="match status" value="1"/>
</dbReference>
<evidence type="ECO:0000259" key="3">
    <source>
        <dbReference type="PROSITE" id="PS51387"/>
    </source>
</evidence>
<dbReference type="Pfam" id="PF01565">
    <property type="entry name" value="FAD_binding_4"/>
    <property type="match status" value="1"/>
</dbReference>
<dbReference type="EMBL" id="HF951689">
    <property type="protein sequence ID" value="CCW34135.1"/>
    <property type="molecule type" value="Genomic_DNA"/>
</dbReference>
<dbReference type="InterPro" id="IPR036318">
    <property type="entry name" value="FAD-bd_PCMH-like_sf"/>
</dbReference>
<gene>
    <name evidence="4" type="ORF">CCALI_00298</name>
</gene>
<dbReference type="Gene3D" id="3.30.465.10">
    <property type="match status" value="1"/>
</dbReference>
<accession>S0ESY8</accession>
<feature type="domain" description="FAD-binding PCMH-type" evidence="3">
    <location>
        <begin position="31"/>
        <end position="210"/>
    </location>
</feature>
<dbReference type="InParanoid" id="S0ESY8"/>
<dbReference type="InterPro" id="IPR016166">
    <property type="entry name" value="FAD-bd_PCMH"/>
</dbReference>
<dbReference type="GO" id="GO:0003824">
    <property type="term" value="F:catalytic activity"/>
    <property type="evidence" value="ECO:0007669"/>
    <property type="project" value="InterPro"/>
</dbReference>